<dbReference type="AlphaFoldDB" id="A0A1H6I4Y6"/>
<dbReference type="InterPro" id="IPR036761">
    <property type="entry name" value="TTHA0802/YceI-like_sf"/>
</dbReference>
<dbReference type="InterPro" id="IPR007372">
    <property type="entry name" value="Lipid/polyisoprenoid-bd_YceI"/>
</dbReference>
<evidence type="ECO:0000259" key="1">
    <source>
        <dbReference type="SMART" id="SM00867"/>
    </source>
</evidence>
<sequence>MDTQHSKFLQSDMKKTTIIAAILMFSASIFVVSCGKDKPVSSESNEVLTTTNGQIYVIDTMNSKAEWKGFKVVKSDNTSHIGTLKFESGEVTVKDNKLESGQFVIDMNSIANEDLKETDGNSKLIGHLKSADFFDVEKFPTASYEITKITEAPAGSDYNTVLDGNLTLKGITKPATFNANVKIKDGELSIATEPKDINRDEFGIKFQMPAAEGLIKNEINVQMKVKAIEKK</sequence>
<keyword evidence="3" id="KW-1185">Reference proteome</keyword>
<dbReference type="PANTHER" id="PTHR34406:SF1">
    <property type="entry name" value="PROTEIN YCEI"/>
    <property type="match status" value="1"/>
</dbReference>
<dbReference type="Proteomes" id="UP000198555">
    <property type="component" value="Unassembled WGS sequence"/>
</dbReference>
<evidence type="ECO:0000313" key="3">
    <source>
        <dbReference type="Proteomes" id="UP000198555"/>
    </source>
</evidence>
<dbReference type="Pfam" id="PF04264">
    <property type="entry name" value="YceI"/>
    <property type="match status" value="1"/>
</dbReference>
<dbReference type="EMBL" id="FNWX01000004">
    <property type="protein sequence ID" value="SEH43524.1"/>
    <property type="molecule type" value="Genomic_DNA"/>
</dbReference>
<protein>
    <submittedName>
        <fullName evidence="2">Polyisoprenoid-binding protein YceI</fullName>
    </submittedName>
</protein>
<name>A0A1H6I4Y6_9FLAO</name>
<dbReference type="STRING" id="420404.SAMN05421793_10422"/>
<dbReference type="PANTHER" id="PTHR34406">
    <property type="entry name" value="PROTEIN YCEI"/>
    <property type="match status" value="1"/>
</dbReference>
<dbReference type="Gene3D" id="2.40.128.110">
    <property type="entry name" value="Lipid/polyisoprenoid-binding, YceI-like"/>
    <property type="match status" value="1"/>
</dbReference>
<feature type="domain" description="Lipid/polyisoprenoid-binding YceI-like" evidence="1">
    <location>
        <begin position="55"/>
        <end position="228"/>
    </location>
</feature>
<evidence type="ECO:0000313" key="2">
    <source>
        <dbReference type="EMBL" id="SEH43524.1"/>
    </source>
</evidence>
<reference evidence="3" key="1">
    <citation type="submission" date="2016-10" db="EMBL/GenBank/DDBJ databases">
        <authorList>
            <person name="Varghese N."/>
            <person name="Submissions S."/>
        </authorList>
    </citation>
    <scope>NUCLEOTIDE SEQUENCE [LARGE SCALE GENOMIC DNA]</scope>
    <source>
        <strain evidence="3">DSM 19326</strain>
    </source>
</reference>
<accession>A0A1H6I4Y6</accession>
<gene>
    <name evidence="2" type="ORF">SAMN05421793_10422</name>
</gene>
<dbReference type="SUPFAM" id="SSF101874">
    <property type="entry name" value="YceI-like"/>
    <property type="match status" value="1"/>
</dbReference>
<organism evidence="2 3">
    <name type="scientific">Epilithonimonas hominis</name>
    <dbReference type="NCBI Taxonomy" id="420404"/>
    <lineage>
        <taxon>Bacteria</taxon>
        <taxon>Pseudomonadati</taxon>
        <taxon>Bacteroidota</taxon>
        <taxon>Flavobacteriia</taxon>
        <taxon>Flavobacteriales</taxon>
        <taxon>Weeksellaceae</taxon>
        <taxon>Chryseobacterium group</taxon>
        <taxon>Epilithonimonas</taxon>
    </lineage>
</organism>
<dbReference type="PROSITE" id="PS51257">
    <property type="entry name" value="PROKAR_LIPOPROTEIN"/>
    <property type="match status" value="1"/>
</dbReference>
<dbReference type="SMART" id="SM00867">
    <property type="entry name" value="YceI"/>
    <property type="match status" value="1"/>
</dbReference>
<proteinExistence type="predicted"/>